<keyword evidence="2" id="KW-1185">Reference proteome</keyword>
<evidence type="ECO:0000313" key="2">
    <source>
        <dbReference type="Proteomes" id="UP000334340"/>
    </source>
</evidence>
<evidence type="ECO:0000313" key="1">
    <source>
        <dbReference type="EMBL" id="VUZ86653.1"/>
    </source>
</evidence>
<protein>
    <submittedName>
        <fullName evidence="1">Uncharacterized protein</fullName>
    </submittedName>
</protein>
<dbReference type="EMBL" id="CABIKM010000086">
    <property type="protein sequence ID" value="VUZ86653.1"/>
    <property type="molecule type" value="Genomic_DNA"/>
</dbReference>
<feature type="non-terminal residue" evidence="1">
    <location>
        <position position="1"/>
    </location>
</feature>
<gene>
    <name evidence="1" type="ORF">MELA_03058</name>
</gene>
<sequence>TLRSELTPARLKALIVKTPLCETS</sequence>
<reference evidence="1 2" key="1">
    <citation type="submission" date="2019-07" db="EMBL/GenBank/DDBJ databases">
        <authorList>
            <person name="Cremers G."/>
        </authorList>
    </citation>
    <scope>NUCLEOTIDE SEQUENCE [LARGE SCALE GENOMIC DNA]</scope>
</reference>
<name>A0A564ZN60_9BACT</name>
<dbReference type="AlphaFoldDB" id="A0A564ZN60"/>
<organism evidence="1 2">
    <name type="scientific">Candidatus Methylomirabilis lanthanidiphila</name>
    <dbReference type="NCBI Taxonomy" id="2211376"/>
    <lineage>
        <taxon>Bacteria</taxon>
        <taxon>Candidatus Methylomirabilota</taxon>
        <taxon>Candidatus Methylomirabilia</taxon>
        <taxon>Candidatus Methylomirabilales</taxon>
        <taxon>Candidatus Methylomirabilaceae</taxon>
        <taxon>Candidatus Methylomirabilis</taxon>
    </lineage>
</organism>
<dbReference type="Proteomes" id="UP000334340">
    <property type="component" value="Unassembled WGS sequence"/>
</dbReference>
<proteinExistence type="predicted"/>
<accession>A0A564ZN60</accession>